<dbReference type="RefSeq" id="WP_311503822.1">
    <property type="nucleotide sequence ID" value="NZ_JAVRHK010000009.1"/>
</dbReference>
<feature type="domain" description="NAD-dependent epimerase/dehydratase" evidence="2">
    <location>
        <begin position="4"/>
        <end position="228"/>
    </location>
</feature>
<organism evidence="3 4">
    <name type="scientific">Autumnicola musiva</name>
    <dbReference type="NCBI Taxonomy" id="3075589"/>
    <lineage>
        <taxon>Bacteria</taxon>
        <taxon>Pseudomonadati</taxon>
        <taxon>Bacteroidota</taxon>
        <taxon>Flavobacteriia</taxon>
        <taxon>Flavobacteriales</taxon>
        <taxon>Flavobacteriaceae</taxon>
        <taxon>Autumnicola</taxon>
    </lineage>
</organism>
<dbReference type="InterPro" id="IPR036291">
    <property type="entry name" value="NAD(P)-bd_dom_sf"/>
</dbReference>
<proteinExistence type="inferred from homology"/>
<dbReference type="Pfam" id="PF01370">
    <property type="entry name" value="Epimerase"/>
    <property type="match status" value="1"/>
</dbReference>
<reference evidence="3 4" key="1">
    <citation type="submission" date="2023-09" db="EMBL/GenBank/DDBJ databases">
        <authorList>
            <person name="Rey-Velasco X."/>
        </authorList>
    </citation>
    <scope>NUCLEOTIDE SEQUENCE [LARGE SCALE GENOMIC DNA]</scope>
    <source>
        <strain evidence="3 4">F117</strain>
    </source>
</reference>
<accession>A0ABU3D8Y7</accession>
<dbReference type="CDD" id="cd08946">
    <property type="entry name" value="SDR_e"/>
    <property type="match status" value="1"/>
</dbReference>
<dbReference type="SUPFAM" id="SSF51735">
    <property type="entry name" value="NAD(P)-binding Rossmann-fold domains"/>
    <property type="match status" value="1"/>
</dbReference>
<sequence>MKFLIFGGSGFIGSYLTKYINKNGGEAVPASRSGGENGIAVDICDEKSFGAINFQPDVIVNCASIVPQKGKSSKDPEFLKELFLTNTVGAVNIANWAVKNKISQIINCSTLVVVKKPWPNPLKEEYEALPGGAHAGYCMSKLSQEQLMDECVANGDVKLTHVRLSAVYGEEMVPEGIIFNILKKLMKNEEVQLIDAEKNTVDFINVEDVCRGIYAIGRSTSQYNRINLASGEPVSIYNLAVQLKELTHSDSPIVNSVSSEVGSEANIDISRLQQVIGSTYNSFIPLKEGLDNVVSKFKREN</sequence>
<protein>
    <submittedName>
        <fullName evidence="3">NAD(P)-dependent oxidoreductase</fullName>
    </submittedName>
</protein>
<evidence type="ECO:0000313" key="4">
    <source>
        <dbReference type="Proteomes" id="UP001262582"/>
    </source>
</evidence>
<keyword evidence="4" id="KW-1185">Reference proteome</keyword>
<dbReference type="PANTHER" id="PTHR43000">
    <property type="entry name" value="DTDP-D-GLUCOSE 4,6-DEHYDRATASE-RELATED"/>
    <property type="match status" value="1"/>
</dbReference>
<dbReference type="InterPro" id="IPR001509">
    <property type="entry name" value="Epimerase_deHydtase"/>
</dbReference>
<evidence type="ECO:0000313" key="3">
    <source>
        <dbReference type="EMBL" id="MDT0677478.1"/>
    </source>
</evidence>
<comment type="similarity">
    <text evidence="1">Belongs to the NAD(P)-dependent epimerase/dehydratase family.</text>
</comment>
<dbReference type="Gene3D" id="3.40.50.720">
    <property type="entry name" value="NAD(P)-binding Rossmann-like Domain"/>
    <property type="match status" value="1"/>
</dbReference>
<evidence type="ECO:0000256" key="1">
    <source>
        <dbReference type="ARBA" id="ARBA00007637"/>
    </source>
</evidence>
<dbReference type="EMBL" id="JAVRHK010000009">
    <property type="protein sequence ID" value="MDT0677478.1"/>
    <property type="molecule type" value="Genomic_DNA"/>
</dbReference>
<evidence type="ECO:0000259" key="2">
    <source>
        <dbReference type="Pfam" id="PF01370"/>
    </source>
</evidence>
<gene>
    <name evidence="3" type="ORF">RM539_12900</name>
</gene>
<dbReference type="Proteomes" id="UP001262582">
    <property type="component" value="Unassembled WGS sequence"/>
</dbReference>
<name>A0ABU3D8Y7_9FLAO</name>
<comment type="caution">
    <text evidence="3">The sequence shown here is derived from an EMBL/GenBank/DDBJ whole genome shotgun (WGS) entry which is preliminary data.</text>
</comment>